<keyword evidence="3" id="KW-1185">Reference proteome</keyword>
<dbReference type="InterPro" id="IPR027373">
    <property type="entry name" value="RHH_dom"/>
</dbReference>
<protein>
    <submittedName>
        <fullName evidence="2">Ribbon-helix-helix domain-containing protein</fullName>
    </submittedName>
</protein>
<name>A0ABT3YEP4_9HYPH</name>
<sequence length="88" mass="9403">MAPPEPGGQIRKHSVSIRGHRTSITLEDAFMDGLRRMADERDMALAALIAEIDSAHDGPVNLSSAIRVAVLDWALGRAAQPATARDAD</sequence>
<evidence type="ECO:0000313" key="2">
    <source>
        <dbReference type="EMBL" id="MCY0094348.1"/>
    </source>
</evidence>
<evidence type="ECO:0000313" key="3">
    <source>
        <dbReference type="Proteomes" id="UP001081283"/>
    </source>
</evidence>
<gene>
    <name evidence="2" type="ORF">OEG82_09960</name>
</gene>
<dbReference type="Gene3D" id="1.10.3990.20">
    <property type="entry name" value="protein bp1543"/>
    <property type="match status" value="1"/>
</dbReference>
<evidence type="ECO:0000259" key="1">
    <source>
        <dbReference type="Pfam" id="PF13467"/>
    </source>
</evidence>
<feature type="domain" description="Ribbon-helix-helix" evidence="1">
    <location>
        <begin position="11"/>
        <end position="73"/>
    </location>
</feature>
<dbReference type="Pfam" id="PF13467">
    <property type="entry name" value="RHH_4"/>
    <property type="match status" value="1"/>
</dbReference>
<organism evidence="2 3">
    <name type="scientific">Hoeflea ulvae</name>
    <dbReference type="NCBI Taxonomy" id="2983764"/>
    <lineage>
        <taxon>Bacteria</taxon>
        <taxon>Pseudomonadati</taxon>
        <taxon>Pseudomonadota</taxon>
        <taxon>Alphaproteobacteria</taxon>
        <taxon>Hyphomicrobiales</taxon>
        <taxon>Rhizobiaceae</taxon>
        <taxon>Hoeflea</taxon>
    </lineage>
</organism>
<dbReference type="Proteomes" id="UP001081283">
    <property type="component" value="Unassembled WGS sequence"/>
</dbReference>
<dbReference type="EMBL" id="JAOVZQ010000001">
    <property type="protein sequence ID" value="MCY0094348.1"/>
    <property type="molecule type" value="Genomic_DNA"/>
</dbReference>
<proteinExistence type="predicted"/>
<dbReference type="InterPro" id="IPR038268">
    <property type="entry name" value="RHH_sf"/>
</dbReference>
<reference evidence="2" key="1">
    <citation type="submission" date="2022-10" db="EMBL/GenBank/DDBJ databases">
        <title>Hoeflea sp. J2-29, isolated from marine algae.</title>
        <authorList>
            <person name="Kristyanto S."/>
            <person name="Kim J.M."/>
            <person name="Jeon C.O."/>
        </authorList>
    </citation>
    <scope>NUCLEOTIDE SEQUENCE</scope>
    <source>
        <strain evidence="2">J2-29</strain>
    </source>
</reference>
<dbReference type="RefSeq" id="WP_267612303.1">
    <property type="nucleotide sequence ID" value="NZ_JAOVZQ010000001.1"/>
</dbReference>
<accession>A0ABT3YEP4</accession>
<comment type="caution">
    <text evidence="2">The sequence shown here is derived from an EMBL/GenBank/DDBJ whole genome shotgun (WGS) entry which is preliminary data.</text>
</comment>